<evidence type="ECO:0000313" key="2">
    <source>
        <dbReference type="Proteomes" id="UP000501623"/>
    </source>
</evidence>
<gene>
    <name evidence="1" type="ORF">HMJ29_01210</name>
</gene>
<name>A0A6M6BEN8_9BACT</name>
<dbReference type="AlphaFoldDB" id="A0A6M6BEN8"/>
<proteinExistence type="predicted"/>
<sequence length="98" mass="10274">MARWLRTSQAVLLASVPGKQLSVAAVMTVGNGQSLVKDLFDAGLQVCIKGESSDCSLGDIKNLECNPYAMEFVTANGCASPLPVQLVSFTARNQGGKV</sequence>
<dbReference type="Proteomes" id="UP000501623">
    <property type="component" value="Chromosome"/>
</dbReference>
<evidence type="ECO:0000313" key="1">
    <source>
        <dbReference type="EMBL" id="QJX45625.1"/>
    </source>
</evidence>
<dbReference type="EMBL" id="CP053538">
    <property type="protein sequence ID" value="QJX45625.1"/>
    <property type="molecule type" value="Genomic_DNA"/>
</dbReference>
<accession>A0A6M6BEN8</accession>
<reference evidence="1 2" key="1">
    <citation type="submission" date="2020-05" db="EMBL/GenBank/DDBJ databases">
        <title>Complete genome sequence of Hymenobacter sp. TS19 in Coasted Sand Dune.</title>
        <authorList>
            <person name="Lee J.-H."/>
            <person name="Jung J.-H."/>
            <person name="Jeong S."/>
            <person name="Zhao L."/>
            <person name="Kim M.-K."/>
            <person name="Seo H.-S."/>
            <person name="Lim S."/>
        </authorList>
    </citation>
    <scope>NUCLEOTIDE SEQUENCE [LARGE SCALE GENOMIC DNA]</scope>
    <source>
        <strain evidence="1 2">TS19</strain>
    </source>
</reference>
<dbReference type="KEGG" id="hts:HMJ29_01210"/>
<keyword evidence="2" id="KW-1185">Reference proteome</keyword>
<protein>
    <submittedName>
        <fullName evidence="1">Uncharacterized protein</fullName>
    </submittedName>
</protein>
<dbReference type="RefSeq" id="WP_171589771.1">
    <property type="nucleotide sequence ID" value="NZ_CP053538.1"/>
</dbReference>
<organism evidence="1 2">
    <name type="scientific">Hymenobacter taeanensis</name>
    <dbReference type="NCBI Taxonomy" id="2735321"/>
    <lineage>
        <taxon>Bacteria</taxon>
        <taxon>Pseudomonadati</taxon>
        <taxon>Bacteroidota</taxon>
        <taxon>Cytophagia</taxon>
        <taxon>Cytophagales</taxon>
        <taxon>Hymenobacteraceae</taxon>
        <taxon>Hymenobacter</taxon>
    </lineage>
</organism>